<reference evidence="2" key="1">
    <citation type="submission" date="2023-11" db="UniProtKB">
        <authorList>
            <consortium name="WormBaseParasite"/>
        </authorList>
    </citation>
    <scope>IDENTIFICATION</scope>
</reference>
<evidence type="ECO:0000313" key="1">
    <source>
        <dbReference type="Proteomes" id="UP000050791"/>
    </source>
</evidence>
<organism evidence="1 2">
    <name type="scientific">Schistosoma mattheei</name>
    <dbReference type="NCBI Taxonomy" id="31246"/>
    <lineage>
        <taxon>Eukaryota</taxon>
        <taxon>Metazoa</taxon>
        <taxon>Spiralia</taxon>
        <taxon>Lophotrochozoa</taxon>
        <taxon>Platyhelminthes</taxon>
        <taxon>Trematoda</taxon>
        <taxon>Digenea</taxon>
        <taxon>Strigeidida</taxon>
        <taxon>Schistosomatoidea</taxon>
        <taxon>Schistosomatidae</taxon>
        <taxon>Schistosoma</taxon>
    </lineage>
</organism>
<protein>
    <submittedName>
        <fullName evidence="2">Uncharacterized protein</fullName>
    </submittedName>
</protein>
<accession>A0AA85B636</accession>
<dbReference type="WBParaSite" id="SMTH1_33310.1">
    <property type="protein sequence ID" value="SMTH1_33310.1"/>
    <property type="gene ID" value="SMTH1_33310"/>
</dbReference>
<dbReference type="Proteomes" id="UP000050791">
    <property type="component" value="Unassembled WGS sequence"/>
</dbReference>
<evidence type="ECO:0000313" key="2">
    <source>
        <dbReference type="WBParaSite" id="SMTH1_33310.1"/>
    </source>
</evidence>
<proteinExistence type="predicted"/>
<name>A0AA85B636_9TREM</name>
<sequence>MDMKQSISTQMESYLDKYNETKEIESPCQEVKQPNIINEVNDSTTIKCIHSSLQDELNLSFSIKINH</sequence>
<dbReference type="AlphaFoldDB" id="A0AA85B636"/>